<dbReference type="Proteomes" id="UP000799429">
    <property type="component" value="Unassembled WGS sequence"/>
</dbReference>
<dbReference type="OrthoDB" id="5283654at2759"/>
<name>A0A9P4SC84_9PEZI</name>
<evidence type="ECO:0000256" key="1">
    <source>
        <dbReference type="ARBA" id="ARBA00022857"/>
    </source>
</evidence>
<protein>
    <recommendedName>
        <fullName evidence="5">NmrA-like domain-containing protein</fullName>
    </recommendedName>
</protein>
<dbReference type="InterPro" id="IPR036291">
    <property type="entry name" value="NAD(P)-bd_dom_sf"/>
</dbReference>
<dbReference type="SUPFAM" id="SSF51735">
    <property type="entry name" value="NAD(P)-binding Rossmann-fold domains"/>
    <property type="match status" value="1"/>
</dbReference>
<dbReference type="PANTHER" id="PTHR47706">
    <property type="entry name" value="NMRA-LIKE FAMILY PROTEIN"/>
    <property type="match status" value="1"/>
</dbReference>
<dbReference type="GO" id="GO:0016491">
    <property type="term" value="F:oxidoreductase activity"/>
    <property type="evidence" value="ECO:0007669"/>
    <property type="project" value="UniProtKB-KW"/>
</dbReference>
<evidence type="ECO:0000313" key="4">
    <source>
        <dbReference type="Proteomes" id="UP000799429"/>
    </source>
</evidence>
<keyword evidence="1" id="KW-0521">NADP</keyword>
<sequence length="316" mass="35237">SILVLGAGELGLSILRALITSPPVKSETSTVTVLLRPGSSSVTKIRDLSQQIRIIEGDVGAPVNELAGLFGGFDAVVCATGYGAPLGTQRMIAEAVRKAGELRGEEGGNGRGRKRLRFIPWQFGVDYDVVGHGSQMPLFEEQLGVREFLRSKEVRGVVDWVIVSTGMFTSFLFEEEFGVVRVEGWKEGRRGRVTALGGWRNRVTVTGVGDIGVLTARALFEPELHERIVYTAGQTFEYGFLADLLQEMLFGNEPERLERVVWTAEELERRVRETGDMLERYRLLFAQGKGVSWDTNRTWNVRLGWLADDLETFVRR</sequence>
<dbReference type="AlphaFoldDB" id="A0A9P4SC84"/>
<proteinExistence type="predicted"/>
<dbReference type="PANTHER" id="PTHR47706:SF6">
    <property type="entry name" value="NMRA-LIKE FAMILY PROTEIN (AFU_ORTHOLOGUE AFUA_6G00280)"/>
    <property type="match status" value="1"/>
</dbReference>
<keyword evidence="2" id="KW-0560">Oxidoreductase</keyword>
<dbReference type="EMBL" id="MU006093">
    <property type="protein sequence ID" value="KAF2839991.1"/>
    <property type="molecule type" value="Genomic_DNA"/>
</dbReference>
<feature type="non-terminal residue" evidence="3">
    <location>
        <position position="316"/>
    </location>
</feature>
<comment type="caution">
    <text evidence="3">The sequence shown here is derived from an EMBL/GenBank/DDBJ whole genome shotgun (WGS) entry which is preliminary data.</text>
</comment>
<evidence type="ECO:0000313" key="3">
    <source>
        <dbReference type="EMBL" id="KAF2839991.1"/>
    </source>
</evidence>
<dbReference type="Gene3D" id="3.40.50.720">
    <property type="entry name" value="NAD(P)-binding Rossmann-like Domain"/>
    <property type="match status" value="1"/>
</dbReference>
<feature type="non-terminal residue" evidence="3">
    <location>
        <position position="1"/>
    </location>
</feature>
<dbReference type="InterPro" id="IPR051609">
    <property type="entry name" value="NmrA/Isoflavone_reductase-like"/>
</dbReference>
<evidence type="ECO:0000256" key="2">
    <source>
        <dbReference type="ARBA" id="ARBA00023002"/>
    </source>
</evidence>
<accession>A0A9P4SC84</accession>
<organism evidence="3 4">
    <name type="scientific">Patellaria atrata CBS 101060</name>
    <dbReference type="NCBI Taxonomy" id="1346257"/>
    <lineage>
        <taxon>Eukaryota</taxon>
        <taxon>Fungi</taxon>
        <taxon>Dikarya</taxon>
        <taxon>Ascomycota</taxon>
        <taxon>Pezizomycotina</taxon>
        <taxon>Dothideomycetes</taxon>
        <taxon>Dothideomycetes incertae sedis</taxon>
        <taxon>Patellariales</taxon>
        <taxon>Patellariaceae</taxon>
        <taxon>Patellaria</taxon>
    </lineage>
</organism>
<evidence type="ECO:0008006" key="5">
    <source>
        <dbReference type="Google" id="ProtNLM"/>
    </source>
</evidence>
<keyword evidence="4" id="KW-1185">Reference proteome</keyword>
<reference evidence="3" key="1">
    <citation type="journal article" date="2020" name="Stud. Mycol.">
        <title>101 Dothideomycetes genomes: a test case for predicting lifestyles and emergence of pathogens.</title>
        <authorList>
            <person name="Haridas S."/>
            <person name="Albert R."/>
            <person name="Binder M."/>
            <person name="Bloem J."/>
            <person name="Labutti K."/>
            <person name="Salamov A."/>
            <person name="Andreopoulos B."/>
            <person name="Baker S."/>
            <person name="Barry K."/>
            <person name="Bills G."/>
            <person name="Bluhm B."/>
            <person name="Cannon C."/>
            <person name="Castanera R."/>
            <person name="Culley D."/>
            <person name="Daum C."/>
            <person name="Ezra D."/>
            <person name="Gonzalez J."/>
            <person name="Henrissat B."/>
            <person name="Kuo A."/>
            <person name="Liang C."/>
            <person name="Lipzen A."/>
            <person name="Lutzoni F."/>
            <person name="Magnuson J."/>
            <person name="Mondo S."/>
            <person name="Nolan M."/>
            <person name="Ohm R."/>
            <person name="Pangilinan J."/>
            <person name="Park H.-J."/>
            <person name="Ramirez L."/>
            <person name="Alfaro M."/>
            <person name="Sun H."/>
            <person name="Tritt A."/>
            <person name="Yoshinaga Y."/>
            <person name="Zwiers L.-H."/>
            <person name="Turgeon B."/>
            <person name="Goodwin S."/>
            <person name="Spatafora J."/>
            <person name="Crous P."/>
            <person name="Grigoriev I."/>
        </authorList>
    </citation>
    <scope>NUCLEOTIDE SEQUENCE</scope>
    <source>
        <strain evidence="3">CBS 101060</strain>
    </source>
</reference>
<gene>
    <name evidence="3" type="ORF">M501DRAFT_922085</name>
</gene>